<dbReference type="AlphaFoldDB" id="A0A935UG26"/>
<keyword evidence="1" id="KW-0680">Restriction system</keyword>
<dbReference type="GO" id="GO:0004519">
    <property type="term" value="F:endonuclease activity"/>
    <property type="evidence" value="ECO:0007669"/>
    <property type="project" value="UniProtKB-KW"/>
</dbReference>
<dbReference type="PANTHER" id="PTHR30408">
    <property type="entry name" value="TYPE-1 RESTRICTION ENZYME ECOKI SPECIFICITY PROTEIN"/>
    <property type="match status" value="1"/>
</dbReference>
<dbReference type="EMBL" id="JADJMH010000013">
    <property type="protein sequence ID" value="MBK7675636.1"/>
    <property type="molecule type" value="Genomic_DNA"/>
</dbReference>
<sequence length="310" mass="35126">MTYAGNCRLGDLFTSRREKGRSGLPTLSVTLNDGLVNREDLCRKQETSLAPEEHLLVKPGDIAYNMMRMWQGALGLSKTEGLVSPAYVVLKPKAGVNPQYMAYLFKTKRAKYLFWAYSYGLTEDRLRLYFDDFHKIPAFIHGLPEQEAIVAKLATWNAAIQRTERLLFIALATKRSMMQALLSPKHPADWRNHHWRRVSLGEICSIDVETLSNNTPPNYEFSYISLADVDGVAVSKSLARHKFHTAPSRARRVVKSGDILMSTVRPNLKGYARINEQHAMCIASTGFAVLSSIEGVCRDYVYHYLYTDDI</sequence>
<dbReference type="InterPro" id="IPR044946">
    <property type="entry name" value="Restrct_endonuc_typeI_TRD_sf"/>
</dbReference>
<evidence type="ECO:0000256" key="1">
    <source>
        <dbReference type="ARBA" id="ARBA00022747"/>
    </source>
</evidence>
<dbReference type="GO" id="GO:0009307">
    <property type="term" value="P:DNA restriction-modification system"/>
    <property type="evidence" value="ECO:0007669"/>
    <property type="project" value="UniProtKB-KW"/>
</dbReference>
<keyword evidence="3" id="KW-0378">Hydrolase</keyword>
<dbReference type="Proteomes" id="UP000697998">
    <property type="component" value="Unassembled WGS sequence"/>
</dbReference>
<accession>A0A935UG26</accession>
<keyword evidence="3" id="KW-0255">Endonuclease</keyword>
<name>A0A935UG26_9PROT</name>
<evidence type="ECO:0000313" key="4">
    <source>
        <dbReference type="Proteomes" id="UP000697998"/>
    </source>
</evidence>
<gene>
    <name evidence="3" type="ORF">IPJ27_13250</name>
</gene>
<organism evidence="3 4">
    <name type="scientific">Candidatus Accumulibacter proximus</name>
    <dbReference type="NCBI Taxonomy" id="2954385"/>
    <lineage>
        <taxon>Bacteria</taxon>
        <taxon>Pseudomonadati</taxon>
        <taxon>Pseudomonadota</taxon>
        <taxon>Betaproteobacteria</taxon>
        <taxon>Candidatus Accumulibacter</taxon>
    </lineage>
</organism>
<reference evidence="3 4" key="1">
    <citation type="submission" date="2020-10" db="EMBL/GenBank/DDBJ databases">
        <title>Connecting structure to function with the recovery of over 1000 high-quality activated sludge metagenome-assembled genomes encoding full-length rRNA genes using long-read sequencing.</title>
        <authorList>
            <person name="Singleton C.M."/>
            <person name="Petriglieri F."/>
            <person name="Kristensen J.M."/>
            <person name="Kirkegaard R.H."/>
            <person name="Michaelsen T.Y."/>
            <person name="Andersen M.H."/>
            <person name="Karst S.M."/>
            <person name="Dueholm M.S."/>
            <person name="Nielsen P.H."/>
            <person name="Albertsen M."/>
        </authorList>
    </citation>
    <scope>NUCLEOTIDE SEQUENCE [LARGE SCALE GENOMIC DNA]</scope>
    <source>
        <strain evidence="3">EsbW_18-Q3-R4-48_BATAC.285</strain>
    </source>
</reference>
<protein>
    <submittedName>
        <fullName evidence="3">Restriction endonuclease subunit S</fullName>
    </submittedName>
</protein>
<dbReference type="PANTHER" id="PTHR30408:SF12">
    <property type="entry name" value="TYPE I RESTRICTION ENZYME MJAVIII SPECIFICITY SUBUNIT"/>
    <property type="match status" value="1"/>
</dbReference>
<evidence type="ECO:0000313" key="3">
    <source>
        <dbReference type="EMBL" id="MBK7675636.1"/>
    </source>
</evidence>
<dbReference type="GO" id="GO:0003677">
    <property type="term" value="F:DNA binding"/>
    <property type="evidence" value="ECO:0007669"/>
    <property type="project" value="UniProtKB-KW"/>
</dbReference>
<keyword evidence="2" id="KW-0238">DNA-binding</keyword>
<dbReference type="Gene3D" id="3.90.220.20">
    <property type="entry name" value="DNA methylase specificity domains"/>
    <property type="match status" value="2"/>
</dbReference>
<dbReference type="SUPFAM" id="SSF116734">
    <property type="entry name" value="DNA methylase specificity domain"/>
    <property type="match status" value="2"/>
</dbReference>
<dbReference type="InterPro" id="IPR052021">
    <property type="entry name" value="Type-I_RS_S_subunit"/>
</dbReference>
<comment type="caution">
    <text evidence="3">The sequence shown here is derived from an EMBL/GenBank/DDBJ whole genome shotgun (WGS) entry which is preliminary data.</text>
</comment>
<keyword evidence="3" id="KW-0540">Nuclease</keyword>
<evidence type="ECO:0000256" key="2">
    <source>
        <dbReference type="ARBA" id="ARBA00023125"/>
    </source>
</evidence>
<proteinExistence type="predicted"/>